<proteinExistence type="predicted"/>
<accession>A0AAD6W9Z8</accession>
<reference evidence="1" key="1">
    <citation type="journal article" date="2023" name="Mol. Ecol. Resour.">
        <title>Chromosome-level genome assembly of a triploid poplar Populus alba 'Berolinensis'.</title>
        <authorList>
            <person name="Chen S."/>
            <person name="Yu Y."/>
            <person name="Wang X."/>
            <person name="Wang S."/>
            <person name="Zhang T."/>
            <person name="Zhou Y."/>
            <person name="He R."/>
            <person name="Meng N."/>
            <person name="Wang Y."/>
            <person name="Liu W."/>
            <person name="Liu Z."/>
            <person name="Liu J."/>
            <person name="Guo Q."/>
            <person name="Huang H."/>
            <person name="Sederoff R.R."/>
            <person name="Wang G."/>
            <person name="Qu G."/>
            <person name="Chen S."/>
        </authorList>
    </citation>
    <scope>NUCLEOTIDE SEQUENCE</scope>
    <source>
        <strain evidence="1">SC-2020</strain>
    </source>
</reference>
<dbReference type="AlphaFoldDB" id="A0AAD6W9Z8"/>
<protein>
    <submittedName>
        <fullName evidence="1">Uncharacterized protein</fullName>
    </submittedName>
</protein>
<organism evidence="1 2">
    <name type="scientific">Populus alba x Populus x berolinensis</name>
    <dbReference type="NCBI Taxonomy" id="444605"/>
    <lineage>
        <taxon>Eukaryota</taxon>
        <taxon>Viridiplantae</taxon>
        <taxon>Streptophyta</taxon>
        <taxon>Embryophyta</taxon>
        <taxon>Tracheophyta</taxon>
        <taxon>Spermatophyta</taxon>
        <taxon>Magnoliopsida</taxon>
        <taxon>eudicotyledons</taxon>
        <taxon>Gunneridae</taxon>
        <taxon>Pentapetalae</taxon>
        <taxon>rosids</taxon>
        <taxon>fabids</taxon>
        <taxon>Malpighiales</taxon>
        <taxon>Salicaceae</taxon>
        <taxon>Saliceae</taxon>
        <taxon>Populus</taxon>
    </lineage>
</organism>
<evidence type="ECO:0000313" key="1">
    <source>
        <dbReference type="EMBL" id="KAJ7004868.1"/>
    </source>
</evidence>
<keyword evidence="2" id="KW-1185">Reference proteome</keyword>
<gene>
    <name evidence="1" type="ORF">NC653_009643</name>
</gene>
<evidence type="ECO:0000313" key="2">
    <source>
        <dbReference type="Proteomes" id="UP001164929"/>
    </source>
</evidence>
<dbReference type="EMBL" id="JAQIZT010000003">
    <property type="protein sequence ID" value="KAJ7004868.1"/>
    <property type="molecule type" value="Genomic_DNA"/>
</dbReference>
<dbReference type="Proteomes" id="UP001164929">
    <property type="component" value="Chromosome 3"/>
</dbReference>
<sequence length="84" mass="9801">MQLPSNLSVSQEKKISLLYKSDFLETSQHSEFKSTPIKDHSTINSLKVKKDQNSLCYKHGWFQETRVTKPILVQLCFQHQHALQ</sequence>
<comment type="caution">
    <text evidence="1">The sequence shown here is derived from an EMBL/GenBank/DDBJ whole genome shotgun (WGS) entry which is preliminary data.</text>
</comment>
<name>A0AAD6W9Z8_9ROSI</name>